<keyword evidence="4" id="KW-1185">Reference proteome</keyword>
<evidence type="ECO:0000256" key="1">
    <source>
        <dbReference type="SAM" id="MobiDB-lite"/>
    </source>
</evidence>
<dbReference type="Pfam" id="PF14949">
    <property type="entry name" value="ARF7EP_C"/>
    <property type="match status" value="1"/>
</dbReference>
<feature type="compositionally biased region" description="Basic residues" evidence="1">
    <location>
        <begin position="67"/>
        <end position="79"/>
    </location>
</feature>
<evidence type="ECO:0000313" key="4">
    <source>
        <dbReference type="Proteomes" id="UP001378592"/>
    </source>
</evidence>
<feature type="compositionally biased region" description="Polar residues" evidence="1">
    <location>
        <begin position="31"/>
        <end position="41"/>
    </location>
</feature>
<gene>
    <name evidence="3" type="ORF">R5R35_004772</name>
</gene>
<dbReference type="InterPro" id="IPR029264">
    <property type="entry name" value="ARF7EP_C"/>
</dbReference>
<name>A0AAN9Z883_9ORTH</name>
<dbReference type="PANTHER" id="PTHR46536">
    <property type="entry name" value="ARL14 EFFECTOR PROTEIN"/>
    <property type="match status" value="1"/>
</dbReference>
<accession>A0AAN9Z883</accession>
<dbReference type="Proteomes" id="UP001378592">
    <property type="component" value="Unassembled WGS sequence"/>
</dbReference>
<dbReference type="AlphaFoldDB" id="A0AAN9Z883"/>
<evidence type="ECO:0000259" key="2">
    <source>
        <dbReference type="Pfam" id="PF14949"/>
    </source>
</evidence>
<feature type="domain" description="ARF7 effector protein C-terminal" evidence="2">
    <location>
        <begin position="44"/>
        <end position="140"/>
    </location>
</feature>
<proteinExistence type="predicted"/>
<protein>
    <recommendedName>
        <fullName evidence="2">ARF7 effector protein C-terminal domain-containing protein</fullName>
    </recommendedName>
</protein>
<reference evidence="3 4" key="1">
    <citation type="submission" date="2024-03" db="EMBL/GenBank/DDBJ databases">
        <title>The genome assembly and annotation of the cricket Gryllus longicercus Weissman &amp; Gray.</title>
        <authorList>
            <person name="Szrajer S."/>
            <person name="Gray D."/>
            <person name="Ylla G."/>
        </authorList>
    </citation>
    <scope>NUCLEOTIDE SEQUENCE [LARGE SCALE GENOMIC DNA]</scope>
    <source>
        <strain evidence="3">DAG 2021-001</strain>
        <tissue evidence="3">Whole body minus gut</tissue>
    </source>
</reference>
<dbReference type="EMBL" id="JAZDUA010000031">
    <property type="protein sequence ID" value="KAK7871993.1"/>
    <property type="molecule type" value="Genomic_DNA"/>
</dbReference>
<feature type="region of interest" description="Disordered" evidence="1">
    <location>
        <begin position="55"/>
        <end position="88"/>
    </location>
</feature>
<feature type="region of interest" description="Disordered" evidence="1">
    <location>
        <begin position="1"/>
        <end position="41"/>
    </location>
</feature>
<feature type="compositionally biased region" description="Basic and acidic residues" evidence="1">
    <location>
        <begin position="7"/>
        <end position="17"/>
    </location>
</feature>
<comment type="caution">
    <text evidence="3">The sequence shown here is derived from an EMBL/GenBank/DDBJ whole genome shotgun (WGS) entry which is preliminary data.</text>
</comment>
<dbReference type="PANTHER" id="PTHR46536:SF3">
    <property type="entry name" value="ARF7 EFFECTOR PROTEIN C-TERMINAL DOMAIN-CONTAINING PROTEIN"/>
    <property type="match status" value="1"/>
</dbReference>
<sequence>MNTNQKSDVHVGEHPAGEKTVQVPLQPACSAGTTSGTENQASLVRRLDINVHSNFMRDFDPQSSQRVARKQERKQKKRGPSQQRLYDHKGRLLGTGEDLCDCLIDDCPGCHFPCPKCRSCKCGHECRRNRKWRYDEIEIEGTNVVIKRKS</sequence>
<evidence type="ECO:0000313" key="3">
    <source>
        <dbReference type="EMBL" id="KAK7871993.1"/>
    </source>
</evidence>
<organism evidence="3 4">
    <name type="scientific">Gryllus longicercus</name>
    <dbReference type="NCBI Taxonomy" id="2509291"/>
    <lineage>
        <taxon>Eukaryota</taxon>
        <taxon>Metazoa</taxon>
        <taxon>Ecdysozoa</taxon>
        <taxon>Arthropoda</taxon>
        <taxon>Hexapoda</taxon>
        <taxon>Insecta</taxon>
        <taxon>Pterygota</taxon>
        <taxon>Neoptera</taxon>
        <taxon>Polyneoptera</taxon>
        <taxon>Orthoptera</taxon>
        <taxon>Ensifera</taxon>
        <taxon>Gryllidea</taxon>
        <taxon>Grylloidea</taxon>
        <taxon>Gryllidae</taxon>
        <taxon>Gryllinae</taxon>
        <taxon>Gryllus</taxon>
    </lineage>
</organism>